<protein>
    <submittedName>
        <fullName evidence="1">Uncharacterized protein</fullName>
    </submittedName>
</protein>
<accession>A0A8E2JEX4</accession>
<proteinExistence type="predicted"/>
<evidence type="ECO:0000313" key="1">
    <source>
        <dbReference type="EMBL" id="OCK80120.1"/>
    </source>
</evidence>
<name>A0A8E2JEX4_9PEZI</name>
<sequence length="86" mass="9610">MLKSGMEPILKATYQEDNQLKWISLGVFGNSIVGAYDHLKVSLELSDVFNRRLKPPQNGPVLSSSKLIHLVSTFALQKRRPGPSNF</sequence>
<evidence type="ECO:0000313" key="2">
    <source>
        <dbReference type="Proteomes" id="UP000250266"/>
    </source>
</evidence>
<reference evidence="1 2" key="1">
    <citation type="journal article" date="2016" name="Nat. Commun.">
        <title>Ectomycorrhizal ecology is imprinted in the genome of the dominant symbiotic fungus Cenococcum geophilum.</title>
        <authorList>
            <consortium name="DOE Joint Genome Institute"/>
            <person name="Peter M."/>
            <person name="Kohler A."/>
            <person name="Ohm R.A."/>
            <person name="Kuo A."/>
            <person name="Krutzmann J."/>
            <person name="Morin E."/>
            <person name="Arend M."/>
            <person name="Barry K.W."/>
            <person name="Binder M."/>
            <person name="Choi C."/>
            <person name="Clum A."/>
            <person name="Copeland A."/>
            <person name="Grisel N."/>
            <person name="Haridas S."/>
            <person name="Kipfer T."/>
            <person name="LaButti K."/>
            <person name="Lindquist E."/>
            <person name="Lipzen A."/>
            <person name="Maire R."/>
            <person name="Meier B."/>
            <person name="Mihaltcheva S."/>
            <person name="Molinier V."/>
            <person name="Murat C."/>
            <person name="Poggeler S."/>
            <person name="Quandt C.A."/>
            <person name="Sperisen C."/>
            <person name="Tritt A."/>
            <person name="Tisserant E."/>
            <person name="Crous P.W."/>
            <person name="Henrissat B."/>
            <person name="Nehls U."/>
            <person name="Egli S."/>
            <person name="Spatafora J.W."/>
            <person name="Grigoriev I.V."/>
            <person name="Martin F.M."/>
        </authorList>
    </citation>
    <scope>NUCLEOTIDE SEQUENCE [LARGE SCALE GENOMIC DNA]</scope>
    <source>
        <strain evidence="1 2">CBS 459.81</strain>
    </source>
</reference>
<organism evidence="1 2">
    <name type="scientific">Lepidopterella palustris CBS 459.81</name>
    <dbReference type="NCBI Taxonomy" id="1314670"/>
    <lineage>
        <taxon>Eukaryota</taxon>
        <taxon>Fungi</taxon>
        <taxon>Dikarya</taxon>
        <taxon>Ascomycota</taxon>
        <taxon>Pezizomycotina</taxon>
        <taxon>Dothideomycetes</taxon>
        <taxon>Pleosporomycetidae</taxon>
        <taxon>Mytilinidiales</taxon>
        <taxon>Argynnaceae</taxon>
        <taxon>Lepidopterella</taxon>
    </lineage>
</organism>
<dbReference type="EMBL" id="KV744973">
    <property type="protein sequence ID" value="OCK80120.1"/>
    <property type="molecule type" value="Genomic_DNA"/>
</dbReference>
<dbReference type="AlphaFoldDB" id="A0A8E2JEX4"/>
<gene>
    <name evidence="1" type="ORF">K432DRAFT_382501</name>
</gene>
<dbReference type="Proteomes" id="UP000250266">
    <property type="component" value="Unassembled WGS sequence"/>
</dbReference>
<keyword evidence="2" id="KW-1185">Reference proteome</keyword>